<organism evidence="2 3">
    <name type="scientific">Trichinella nativa</name>
    <dbReference type="NCBI Taxonomy" id="6335"/>
    <lineage>
        <taxon>Eukaryota</taxon>
        <taxon>Metazoa</taxon>
        <taxon>Ecdysozoa</taxon>
        <taxon>Nematoda</taxon>
        <taxon>Enoplea</taxon>
        <taxon>Dorylaimia</taxon>
        <taxon>Trichinellida</taxon>
        <taxon>Trichinellidae</taxon>
        <taxon>Trichinella</taxon>
    </lineage>
</organism>
<feature type="transmembrane region" description="Helical" evidence="1">
    <location>
        <begin position="139"/>
        <end position="157"/>
    </location>
</feature>
<evidence type="ECO:0000256" key="1">
    <source>
        <dbReference type="SAM" id="Phobius"/>
    </source>
</evidence>
<dbReference type="Proteomes" id="UP000243006">
    <property type="component" value="Unassembled WGS sequence"/>
</dbReference>
<evidence type="ECO:0000313" key="2">
    <source>
        <dbReference type="EMBL" id="OUC49819.1"/>
    </source>
</evidence>
<protein>
    <submittedName>
        <fullName evidence="2">Uncharacterized protein</fullName>
    </submittedName>
</protein>
<keyword evidence="1" id="KW-0472">Membrane</keyword>
<keyword evidence="1" id="KW-1133">Transmembrane helix</keyword>
<comment type="caution">
    <text evidence="2">The sequence shown here is derived from an EMBL/GenBank/DDBJ whole genome shotgun (WGS) entry which is preliminary data.</text>
</comment>
<accession>A0A1Y3F2E1</accession>
<dbReference type="Gene3D" id="3.30.450.40">
    <property type="match status" value="1"/>
</dbReference>
<sequence length="186" mass="21029">MIRIVVSMEQQKSRTKLNGFILTLLKNVFSNLENMAQLVQSIIKDAKKLIPSEDCSLYLIDNDSNELVAEVVEMDEKNEEYLKEIRFPMNEGIVGQVAVSDGSPSTNVDKPAQPLIANNSCSEQEVIVPDPLQQRMKKLHFRNMLCFAMLLLSYSCLTKSGPMVLLRMINSLLNCFLLIVQLAYPM</sequence>
<reference evidence="2 3" key="1">
    <citation type="submission" date="2015-04" db="EMBL/GenBank/DDBJ databases">
        <title>Draft genome of the roundworm Trichinella nativa.</title>
        <authorList>
            <person name="Mitreva M."/>
        </authorList>
    </citation>
    <scope>NUCLEOTIDE SEQUENCE [LARGE SCALE GENOMIC DNA]</scope>
    <source>
        <strain evidence="2 3">ISS45</strain>
    </source>
</reference>
<gene>
    <name evidence="2" type="ORF">D917_05046</name>
</gene>
<proteinExistence type="predicted"/>
<dbReference type="InterPro" id="IPR029016">
    <property type="entry name" value="GAF-like_dom_sf"/>
</dbReference>
<keyword evidence="1" id="KW-0812">Transmembrane</keyword>
<name>A0A1Y3F2E1_9BILA</name>
<evidence type="ECO:0000313" key="3">
    <source>
        <dbReference type="Proteomes" id="UP000243006"/>
    </source>
</evidence>
<dbReference type="SUPFAM" id="SSF55781">
    <property type="entry name" value="GAF domain-like"/>
    <property type="match status" value="1"/>
</dbReference>
<dbReference type="EMBL" id="LVZM01000265">
    <property type="protein sequence ID" value="OUC49819.1"/>
    <property type="molecule type" value="Genomic_DNA"/>
</dbReference>
<dbReference type="AlphaFoldDB" id="A0A1Y3F2E1"/>